<dbReference type="PANTHER" id="PTHR30451:SF5">
    <property type="entry name" value="SLR0019 PROTEIN"/>
    <property type="match status" value="1"/>
</dbReference>
<dbReference type="STRING" id="379097.SE23_14470"/>
<dbReference type="Pfam" id="PF00577">
    <property type="entry name" value="Usher"/>
    <property type="match status" value="1"/>
</dbReference>
<organism evidence="1 2">
    <name type="scientific">Photobacterium sp. (strain ATCC 43367)</name>
    <dbReference type="NCBI Taxonomy" id="379097"/>
    <lineage>
        <taxon>Bacteria</taxon>
        <taxon>Pseudomonadati</taxon>
        <taxon>Pseudomonadota</taxon>
        <taxon>Gammaproteobacteria</taxon>
        <taxon>Vibrionales</taxon>
        <taxon>Vibrionaceae</taxon>
        <taxon>Vibrio</taxon>
        <taxon>Vibrio oreintalis group</taxon>
    </lineage>
</organism>
<dbReference type="InterPro" id="IPR000015">
    <property type="entry name" value="Fimb_usher"/>
</dbReference>
<reference evidence="1 2" key="1">
    <citation type="submission" date="2014-10" db="EMBL/GenBank/DDBJ databases">
        <title>Genome sequencing of Vibrio sinaloensis T08.</title>
        <authorList>
            <person name="Chan K.-G."/>
            <person name="Mohamad N.I."/>
        </authorList>
    </citation>
    <scope>NUCLEOTIDE SEQUENCE [LARGE SCALE GENOMIC DNA]</scope>
    <source>
        <strain evidence="1 2">T08</strain>
    </source>
</reference>
<comment type="caution">
    <text evidence="1">The sequence shown here is derived from an EMBL/GenBank/DDBJ whole genome shotgun (WGS) entry which is preliminary data.</text>
</comment>
<name>A0A0A5JNV7_PHOS4</name>
<proteinExistence type="predicted"/>
<dbReference type="GO" id="GO:0009279">
    <property type="term" value="C:cell outer membrane"/>
    <property type="evidence" value="ECO:0007669"/>
    <property type="project" value="TreeGrafter"/>
</dbReference>
<dbReference type="PANTHER" id="PTHR30451">
    <property type="entry name" value="OUTER MEMBRANE USHER PROTEIN"/>
    <property type="match status" value="1"/>
</dbReference>
<dbReference type="GO" id="GO:0009297">
    <property type="term" value="P:pilus assembly"/>
    <property type="evidence" value="ECO:0007669"/>
    <property type="project" value="InterPro"/>
</dbReference>
<sequence>MSKSYANQTEVVLNPTGRDLELSSLLKVSDTVLGEALITITADYEIELPKQSTITLLSSLVSEETIRKLEQAQNPNRLTKEDFQRAGLDMTFDLSTLECIITVPADAGLTRNISLKKDNSGFEYLSPQFLSGYLNVSLNANTSQSIDVDRERIDSYNSRFDAGFTLGKLNLEYESAFENSTNSDAIYVREGTRLNFDIPGQGTRVVVGDMFNTGKLLQDATDVFGLGITRDFTLIPTRNVRPKANQSFTLQRTSSVDVVVDGVVVQRLTLGAGSYNLNDIPLAQGNNDVELLITDPSGAQERIEFSVATGNDLLNSGEFEYSVMYGVPSQRKERQIEYLTDQKVFHGYLDIGFTPWMTAGINAQTRDDLYQYGGTVLLASSLGVTEFSPSFSHHPTLGSGRAYRLAFDAEFDDDNHLRPQLSFIYEYQSEQYAGVNSHDVTESPINPTTHYASLFGSMYLVDNIRSALSIGYSSGVDRDKDYVTVSPSLSGSFFATPATWSTKLNYRYNKIEDDDWSASITLSWPFGKTTRLVGRYNSDTDQASLDYTYQNNIGNTGGVSSFASITRNRDVDTSVDMGVNYTGNQFIANADHTTRVDSYSEQTRSHNTRVELSSAIAFAGTKLTVGRPVRDAFAIVTKHSSLRENRLTVEPSNDGEHARVHSDGESSALVPDLVAYNTRLLTYDVEDLPPGYDLGDGAFWLNPGYKQGYLLQVGSDAVLTVIGTLIDPNTNAPISLIAGKAYRTDNTQDPIEFFTNRNGLFAISGLKAGTYTLTLSNKRQQSVTITLSPNSEVLIRLGDLYVE</sequence>
<evidence type="ECO:0000313" key="2">
    <source>
        <dbReference type="Proteomes" id="UP000030451"/>
    </source>
</evidence>
<dbReference type="AlphaFoldDB" id="A0A0A5JNV7"/>
<dbReference type="Proteomes" id="UP000030451">
    <property type="component" value="Unassembled WGS sequence"/>
</dbReference>
<dbReference type="GO" id="GO:0015473">
    <property type="term" value="F:fimbrial usher porin activity"/>
    <property type="evidence" value="ECO:0007669"/>
    <property type="project" value="InterPro"/>
</dbReference>
<dbReference type="GO" id="GO:0030246">
    <property type="term" value="F:carbohydrate binding"/>
    <property type="evidence" value="ECO:0007669"/>
    <property type="project" value="InterPro"/>
</dbReference>
<protein>
    <submittedName>
        <fullName evidence="1">Fimbrial protein</fullName>
    </submittedName>
</protein>
<dbReference type="Gene3D" id="2.60.40.3110">
    <property type="match status" value="1"/>
</dbReference>
<dbReference type="SUPFAM" id="SSF49452">
    <property type="entry name" value="Starch-binding domain-like"/>
    <property type="match status" value="1"/>
</dbReference>
<dbReference type="InterPro" id="IPR013784">
    <property type="entry name" value="Carb-bd-like_fold"/>
</dbReference>
<accession>A0A0A5JNV7</accession>
<evidence type="ECO:0000313" key="1">
    <source>
        <dbReference type="EMBL" id="KGY09628.1"/>
    </source>
</evidence>
<gene>
    <name evidence="1" type="ORF">NM06_06040</name>
</gene>
<dbReference type="EMBL" id="JRWP01000005">
    <property type="protein sequence ID" value="KGY09628.1"/>
    <property type="molecule type" value="Genomic_DNA"/>
</dbReference>